<name>A0A4Y2N8E0_ARAVE</name>
<dbReference type="InterPro" id="IPR010541">
    <property type="entry name" value="Prp3_C"/>
</dbReference>
<keyword evidence="9" id="KW-1185">Reference proteome</keyword>
<organism evidence="8 9">
    <name type="scientific">Araneus ventricosus</name>
    <name type="common">Orbweaver spider</name>
    <name type="synonym">Epeira ventricosa</name>
    <dbReference type="NCBI Taxonomy" id="182803"/>
    <lineage>
        <taxon>Eukaryota</taxon>
        <taxon>Metazoa</taxon>
        <taxon>Ecdysozoa</taxon>
        <taxon>Arthropoda</taxon>
        <taxon>Chelicerata</taxon>
        <taxon>Arachnida</taxon>
        <taxon>Araneae</taxon>
        <taxon>Araneomorphae</taxon>
        <taxon>Entelegynae</taxon>
        <taxon>Araneoidea</taxon>
        <taxon>Araneidae</taxon>
        <taxon>Araneus</taxon>
    </lineage>
</organism>
<evidence type="ECO:0000256" key="4">
    <source>
        <dbReference type="ARBA" id="ARBA00023242"/>
    </source>
</evidence>
<evidence type="ECO:0000256" key="3">
    <source>
        <dbReference type="ARBA" id="ARBA00023187"/>
    </source>
</evidence>
<feature type="domain" description="Pre-mRNA-splicing factor 3" evidence="7">
    <location>
        <begin position="314"/>
        <end position="524"/>
    </location>
</feature>
<protein>
    <submittedName>
        <fullName evidence="8">U4/U6 small nuclear ribonucleoprotein Prp3</fullName>
    </submittedName>
</protein>
<dbReference type="InterPro" id="IPR027104">
    <property type="entry name" value="Prp3"/>
</dbReference>
<evidence type="ECO:0000256" key="2">
    <source>
        <dbReference type="ARBA" id="ARBA00022664"/>
    </source>
</evidence>
<dbReference type="Gene3D" id="1.20.1390.10">
    <property type="entry name" value="PWI domain"/>
    <property type="match status" value="1"/>
</dbReference>
<keyword evidence="4" id="KW-0539">Nucleus</keyword>
<keyword evidence="8" id="KW-0687">Ribonucleoprotein</keyword>
<dbReference type="OrthoDB" id="10264544at2759"/>
<feature type="domain" description="Small nuclear ribonucleoprotein Prp3 C-terminal" evidence="6">
    <location>
        <begin position="547"/>
        <end position="670"/>
    </location>
</feature>
<dbReference type="EMBL" id="BGPR01008654">
    <property type="protein sequence ID" value="GBN35172.1"/>
    <property type="molecule type" value="Genomic_DNA"/>
</dbReference>
<evidence type="ECO:0000313" key="8">
    <source>
        <dbReference type="EMBL" id="GBN35172.1"/>
    </source>
</evidence>
<dbReference type="AlphaFoldDB" id="A0A4Y2N8E0"/>
<evidence type="ECO:0000259" key="6">
    <source>
        <dbReference type="Pfam" id="PF06544"/>
    </source>
</evidence>
<dbReference type="Pfam" id="PF08572">
    <property type="entry name" value="PRP3"/>
    <property type="match status" value="1"/>
</dbReference>
<comment type="caution">
    <text evidence="8">The sequence shown here is derived from an EMBL/GenBank/DDBJ whole genome shotgun (WGS) entry which is preliminary data.</text>
</comment>
<accession>A0A4Y2N8E0</accession>
<dbReference type="Pfam" id="PF06544">
    <property type="entry name" value="Prp3_C"/>
    <property type="match status" value="1"/>
</dbReference>
<sequence length="682" mass="77974">MEHIPSRVGPWLMMAVGTPTSVSDCWLGYRSSLTRALRQSGDSSFVYFMMALSKDEIRPHVDKLIQRFLGVSEPSQSLVSSAVRCLVKGYDQRRTIDKLSSYLDSSKAEKLADQLFRNFSNDGDSQKKAKKRHRDEEVSENKKIKVEEHPSLPVAGQPSPGQLTTMQIQEMMANAQRMIEERKKQMLMSGTLSQVPSSANNLASGASAGAPSATSDVSPSLSENKARIAQLTAMIQAKLSSKPALLTNWKPDDSKQHKPAPLILDSEGRTLDMTGKEVHLTHHMPTLKANIRAQKRAQFKMSQEKVMEELYEQKFYDSRLSAKTFQRPRKGFKFHEKGKFEQLAQRLRTKAQLEKLQEEIAQAAKKTGISSATKLALIVPRKEYKEGEVPEVEWWDSYILQSDNYEKYNEETKLEGVTALVEHPIQMKSPCDASQHVFIPLYLTKKERKKLRRQNRREAWKEKQEKIRLGLEPPPEPKVRMSNLMRVLGNQAVQDPTKVEAHVREQMAKRQKAHEEANAARKLTVEQKRDKKIRKLKEDTSTGVHVAVYRVLNLSNPAKKFKVEMNAKQLFMTGCVLLYRNINIVVVEGGPNQQKKFKRLMLQRIKWNEEQATKDGTEQGEKIENRCIPVWEGTVVQRSFGDIVFKLCPTETFAREFFKKRGVEHYWDLVYGMSILEASEDA</sequence>
<dbReference type="CDD" id="cd24162">
    <property type="entry name" value="Prp3_C"/>
    <property type="match status" value="1"/>
</dbReference>
<dbReference type="PANTHER" id="PTHR14212">
    <property type="entry name" value="U4/U6-ASSOCIATED RNA SPLICING FACTOR-RELATED"/>
    <property type="match status" value="1"/>
</dbReference>
<gene>
    <name evidence="8" type="primary">PRPF3</name>
    <name evidence="8" type="ORF">AVEN_229104_1</name>
</gene>
<comment type="subcellular location">
    <subcellularLocation>
        <location evidence="1">Nucleus</location>
    </subcellularLocation>
</comment>
<evidence type="ECO:0000259" key="7">
    <source>
        <dbReference type="Pfam" id="PF08572"/>
    </source>
</evidence>
<dbReference type="GO" id="GO:0000398">
    <property type="term" value="P:mRNA splicing, via spliceosome"/>
    <property type="evidence" value="ECO:0007669"/>
    <property type="project" value="InterPro"/>
</dbReference>
<keyword evidence="2" id="KW-0507">mRNA processing</keyword>
<dbReference type="GO" id="GO:0046540">
    <property type="term" value="C:U4/U6 x U5 tri-snRNP complex"/>
    <property type="evidence" value="ECO:0007669"/>
    <property type="project" value="InterPro"/>
</dbReference>
<proteinExistence type="predicted"/>
<dbReference type="InterPro" id="IPR013881">
    <property type="entry name" value="Pre-mRNA_splic_Prp3_dom"/>
</dbReference>
<evidence type="ECO:0000256" key="1">
    <source>
        <dbReference type="ARBA" id="ARBA00004123"/>
    </source>
</evidence>
<dbReference type="Proteomes" id="UP000499080">
    <property type="component" value="Unassembled WGS sequence"/>
</dbReference>
<dbReference type="PANTHER" id="PTHR14212:SF0">
    <property type="entry name" value="U4_U6 SMALL NUCLEAR RIBONUCLEOPROTEIN PRP3"/>
    <property type="match status" value="1"/>
</dbReference>
<feature type="compositionally biased region" description="Basic and acidic residues" evidence="5">
    <location>
        <begin position="134"/>
        <end position="150"/>
    </location>
</feature>
<keyword evidence="3" id="KW-0508">mRNA splicing</keyword>
<feature type="compositionally biased region" description="Low complexity" evidence="5">
    <location>
        <begin position="198"/>
        <end position="215"/>
    </location>
</feature>
<evidence type="ECO:0000313" key="9">
    <source>
        <dbReference type="Proteomes" id="UP000499080"/>
    </source>
</evidence>
<feature type="region of interest" description="Disordered" evidence="5">
    <location>
        <begin position="119"/>
        <end position="160"/>
    </location>
</feature>
<feature type="region of interest" description="Disordered" evidence="5">
    <location>
        <begin position="198"/>
        <end position="221"/>
    </location>
</feature>
<evidence type="ECO:0000256" key="5">
    <source>
        <dbReference type="SAM" id="MobiDB-lite"/>
    </source>
</evidence>
<reference evidence="8 9" key="1">
    <citation type="journal article" date="2019" name="Sci. Rep.">
        <title>Orb-weaving spider Araneus ventricosus genome elucidates the spidroin gene catalogue.</title>
        <authorList>
            <person name="Kono N."/>
            <person name="Nakamura H."/>
            <person name="Ohtoshi R."/>
            <person name="Moran D.A.P."/>
            <person name="Shinohara A."/>
            <person name="Yoshida Y."/>
            <person name="Fujiwara M."/>
            <person name="Mori M."/>
            <person name="Tomita M."/>
            <person name="Arakawa K."/>
        </authorList>
    </citation>
    <scope>NUCLEOTIDE SEQUENCE [LARGE SCALE GENOMIC DNA]</scope>
</reference>